<dbReference type="PROSITE" id="PS00198">
    <property type="entry name" value="4FE4S_FER_1"/>
    <property type="match status" value="1"/>
</dbReference>
<dbReference type="InterPro" id="IPR017900">
    <property type="entry name" value="4Fe4S_Fe_S_CS"/>
</dbReference>
<dbReference type="Gene3D" id="3.30.70.20">
    <property type="match status" value="1"/>
</dbReference>
<keyword evidence="4 6" id="KW-0408">Iron</keyword>
<evidence type="ECO:0000313" key="9">
    <source>
        <dbReference type="Proteomes" id="UP000823629"/>
    </source>
</evidence>
<dbReference type="Pfam" id="PF13459">
    <property type="entry name" value="Fer4_15"/>
    <property type="match status" value="1"/>
</dbReference>
<proteinExistence type="predicted"/>
<comment type="caution">
    <text evidence="8">The sequence shown here is derived from an EMBL/GenBank/DDBJ whole genome shotgun (WGS) entry which is preliminary data.</text>
</comment>
<accession>A0A9D9GRY6</accession>
<evidence type="ECO:0000256" key="5">
    <source>
        <dbReference type="ARBA" id="ARBA00023014"/>
    </source>
</evidence>
<dbReference type="SUPFAM" id="SSF54862">
    <property type="entry name" value="4Fe-4S ferredoxins"/>
    <property type="match status" value="1"/>
</dbReference>
<dbReference type="GO" id="GO:0009055">
    <property type="term" value="F:electron transfer activity"/>
    <property type="evidence" value="ECO:0007669"/>
    <property type="project" value="UniProtKB-UniRule"/>
</dbReference>
<dbReference type="PANTHER" id="PTHR36923">
    <property type="entry name" value="FERREDOXIN"/>
    <property type="match status" value="1"/>
</dbReference>
<reference evidence="8" key="2">
    <citation type="journal article" date="2021" name="PeerJ">
        <title>Extensive microbial diversity within the chicken gut microbiome revealed by metagenomics and culture.</title>
        <authorList>
            <person name="Gilroy R."/>
            <person name="Ravi A."/>
            <person name="Getino M."/>
            <person name="Pursley I."/>
            <person name="Horton D.L."/>
            <person name="Alikhan N.F."/>
            <person name="Baker D."/>
            <person name="Gharbi K."/>
            <person name="Hall N."/>
            <person name="Watson M."/>
            <person name="Adriaenssens E.M."/>
            <person name="Foster-Nyarko E."/>
            <person name="Jarju S."/>
            <person name="Secka A."/>
            <person name="Antonio M."/>
            <person name="Oren A."/>
            <person name="Chaudhuri R.R."/>
            <person name="La Ragione R."/>
            <person name="Hildebrand F."/>
            <person name="Pallen M.J."/>
        </authorList>
    </citation>
    <scope>NUCLEOTIDE SEQUENCE</scope>
    <source>
        <strain evidence="8">1748</strain>
    </source>
</reference>
<gene>
    <name evidence="8" type="ORF">IAC78_03730</name>
</gene>
<protein>
    <recommendedName>
        <fullName evidence="6">Ferredoxin</fullName>
    </recommendedName>
</protein>
<keyword evidence="1 6" id="KW-0813">Transport</keyword>
<name>A0A9D9GRY6_9BACL</name>
<evidence type="ECO:0000313" key="8">
    <source>
        <dbReference type="EMBL" id="MBO8414561.1"/>
    </source>
</evidence>
<evidence type="ECO:0000259" key="7">
    <source>
        <dbReference type="PROSITE" id="PS51379"/>
    </source>
</evidence>
<dbReference type="InterPro" id="IPR051269">
    <property type="entry name" value="Fe-S_cluster_ET"/>
</dbReference>
<dbReference type="EMBL" id="JADING010000105">
    <property type="protein sequence ID" value="MBO8414561.1"/>
    <property type="molecule type" value="Genomic_DNA"/>
</dbReference>
<evidence type="ECO:0000256" key="3">
    <source>
        <dbReference type="ARBA" id="ARBA00022982"/>
    </source>
</evidence>
<evidence type="ECO:0000256" key="1">
    <source>
        <dbReference type="ARBA" id="ARBA00022448"/>
    </source>
</evidence>
<dbReference type="Proteomes" id="UP000823629">
    <property type="component" value="Unassembled WGS sequence"/>
</dbReference>
<keyword evidence="3 6" id="KW-0249">Electron transport</keyword>
<reference evidence="8" key="1">
    <citation type="submission" date="2020-10" db="EMBL/GenBank/DDBJ databases">
        <authorList>
            <person name="Gilroy R."/>
        </authorList>
    </citation>
    <scope>NUCLEOTIDE SEQUENCE</scope>
    <source>
        <strain evidence="8">1748</strain>
    </source>
</reference>
<dbReference type="InterPro" id="IPR001080">
    <property type="entry name" value="3Fe4S_ferredoxin"/>
</dbReference>
<evidence type="ECO:0000256" key="4">
    <source>
        <dbReference type="ARBA" id="ARBA00023004"/>
    </source>
</evidence>
<dbReference type="PANTHER" id="PTHR36923:SF3">
    <property type="entry name" value="FERREDOXIN"/>
    <property type="match status" value="1"/>
</dbReference>
<feature type="domain" description="4Fe-4S ferredoxin-type" evidence="7">
    <location>
        <begin position="3"/>
        <end position="31"/>
    </location>
</feature>
<sequence>MAKKLSVDHETCIGCGLCAGICPELFALDDEGKSVPTETEVDESLEAQAEDAAAQCPVQAIKVE</sequence>
<dbReference type="InterPro" id="IPR017896">
    <property type="entry name" value="4Fe4S_Fe-S-bd"/>
</dbReference>
<keyword evidence="2 6" id="KW-0479">Metal-binding</keyword>
<dbReference type="PROSITE" id="PS51379">
    <property type="entry name" value="4FE4S_FER_2"/>
    <property type="match status" value="1"/>
</dbReference>
<evidence type="ECO:0000256" key="2">
    <source>
        <dbReference type="ARBA" id="ARBA00022723"/>
    </source>
</evidence>
<dbReference type="PRINTS" id="PR00352">
    <property type="entry name" value="3FE4SFRDOXIN"/>
</dbReference>
<keyword evidence="5 6" id="KW-0411">Iron-sulfur</keyword>
<dbReference type="AlphaFoldDB" id="A0A9D9GRY6"/>
<dbReference type="GO" id="GO:0005506">
    <property type="term" value="F:iron ion binding"/>
    <property type="evidence" value="ECO:0007669"/>
    <property type="project" value="UniProtKB-UniRule"/>
</dbReference>
<comment type="function">
    <text evidence="6">Ferredoxins are iron-sulfur proteins that transfer electrons in a wide variety of metabolic reactions.</text>
</comment>
<dbReference type="GO" id="GO:0051536">
    <property type="term" value="F:iron-sulfur cluster binding"/>
    <property type="evidence" value="ECO:0007669"/>
    <property type="project" value="UniProtKB-KW"/>
</dbReference>
<organism evidence="8 9">
    <name type="scientific">Candidatus Scatoplasma merdavium</name>
    <dbReference type="NCBI Taxonomy" id="2840932"/>
    <lineage>
        <taxon>Bacteria</taxon>
        <taxon>Bacillati</taxon>
        <taxon>Bacillota</taxon>
        <taxon>Bacilli</taxon>
        <taxon>Bacillales</taxon>
        <taxon>Candidatus Scatoplasma</taxon>
    </lineage>
</organism>
<evidence type="ECO:0000256" key="6">
    <source>
        <dbReference type="RuleBase" id="RU368020"/>
    </source>
</evidence>